<keyword evidence="3" id="KW-0460">Magnesium</keyword>
<dbReference type="NCBIfam" id="TIGR01484">
    <property type="entry name" value="HAD-SF-IIB"/>
    <property type="match status" value="1"/>
</dbReference>
<sequence length="282" mass="31085">MNRKNRLLVFTDLDGTLLDFNTYSFDAALPALNALKERGMPVVIVSSKTRAEIEPLLDKLPLTSRLFIAENGSAIYLDRKSAVPPGVQAQLKSGYRAIVLGRRYEEVLDALDRARKTCKARVKGFRDMTDSEVARLTGLDIDSARLAREREYSEPFTFQGSEDKLHCLKAELQEMGMTCLEGGRLFHAMGRAGKGLATEMVIDLFRSAPGGSQWKTVALGDGPNDIDMLRCADVAVVMRRPDGTWMKYEPTPLQLVIKPGGIGPAGWNESVTALLKELSHLG</sequence>
<dbReference type="GO" id="GO:0000287">
    <property type="term" value="F:magnesium ion binding"/>
    <property type="evidence" value="ECO:0007669"/>
    <property type="project" value="TreeGrafter"/>
</dbReference>
<dbReference type="AlphaFoldDB" id="A0A485LXG2"/>
<dbReference type="GO" id="GO:0051479">
    <property type="term" value="P:mannosylglycerate biosynthetic process"/>
    <property type="evidence" value="ECO:0007669"/>
    <property type="project" value="InterPro"/>
</dbReference>
<dbReference type="InterPro" id="IPR006379">
    <property type="entry name" value="HAD-SF_hydro_IIB"/>
</dbReference>
<dbReference type="InterPro" id="IPR023214">
    <property type="entry name" value="HAD_sf"/>
</dbReference>
<accession>A0A485LXG2</accession>
<dbReference type="Pfam" id="PF08282">
    <property type="entry name" value="Hydrolase_3"/>
    <property type="match status" value="1"/>
</dbReference>
<name>A0A485LXG2_9ZZZZ</name>
<organism evidence="4">
    <name type="scientific">anaerobic digester metagenome</name>
    <dbReference type="NCBI Taxonomy" id="1263854"/>
    <lineage>
        <taxon>unclassified sequences</taxon>
        <taxon>metagenomes</taxon>
        <taxon>ecological metagenomes</taxon>
    </lineage>
</organism>
<dbReference type="NCBIfam" id="TIGR01486">
    <property type="entry name" value="HAD-SF-IIB-MPGP"/>
    <property type="match status" value="1"/>
</dbReference>
<keyword evidence="1" id="KW-0479">Metal-binding</keyword>
<evidence type="ECO:0000256" key="3">
    <source>
        <dbReference type="ARBA" id="ARBA00022842"/>
    </source>
</evidence>
<evidence type="ECO:0000256" key="1">
    <source>
        <dbReference type="ARBA" id="ARBA00022723"/>
    </source>
</evidence>
<dbReference type="InterPro" id="IPR036412">
    <property type="entry name" value="HAD-like_sf"/>
</dbReference>
<dbReference type="Gene3D" id="3.30.980.20">
    <property type="entry name" value="Putative mannosyl-3-phosphoglycerate phosphatase, domain 2"/>
    <property type="match status" value="1"/>
</dbReference>
<dbReference type="GO" id="GO:0050531">
    <property type="term" value="F:mannosyl-3-phosphoglycerate phosphatase activity"/>
    <property type="evidence" value="ECO:0007669"/>
    <property type="project" value="UniProtKB-EC"/>
</dbReference>
<proteinExistence type="predicted"/>
<evidence type="ECO:0000256" key="2">
    <source>
        <dbReference type="ARBA" id="ARBA00022801"/>
    </source>
</evidence>
<protein>
    <submittedName>
        <fullName evidence="4">Glucosyl-3-phosphoglycerate/mannosyl-3-phosphoglycerate phosphatase</fullName>
        <ecNumber evidence="4">3.1.3.70</ecNumber>
    </submittedName>
</protein>
<gene>
    <name evidence="4" type="primary">gpgP</name>
    <name evidence="4" type="ORF">SCFA_1590003</name>
</gene>
<dbReference type="Gene3D" id="3.40.50.1000">
    <property type="entry name" value="HAD superfamily/HAD-like"/>
    <property type="match status" value="1"/>
</dbReference>
<reference evidence="4" key="1">
    <citation type="submission" date="2019-03" db="EMBL/GenBank/DDBJ databases">
        <authorList>
            <person name="Hao L."/>
        </authorList>
    </citation>
    <scope>NUCLEOTIDE SEQUENCE</scope>
</reference>
<dbReference type="InterPro" id="IPR006381">
    <property type="entry name" value="HAD-SF-IIB-MPGP"/>
</dbReference>
<dbReference type="PANTHER" id="PTHR10000">
    <property type="entry name" value="PHOSPHOSERINE PHOSPHATASE"/>
    <property type="match status" value="1"/>
</dbReference>
<dbReference type="EC" id="3.1.3.70" evidence="4"/>
<dbReference type="EMBL" id="CAADRM010000067">
    <property type="protein sequence ID" value="VFU13097.1"/>
    <property type="molecule type" value="Genomic_DNA"/>
</dbReference>
<dbReference type="SFLD" id="SFLDG01142">
    <property type="entry name" value="C2.B.2:_Mannosyl-3-phosphoglyc"/>
    <property type="match status" value="1"/>
</dbReference>
<dbReference type="SFLD" id="SFLDG01140">
    <property type="entry name" value="C2.B:_Phosphomannomutase_and_P"/>
    <property type="match status" value="1"/>
</dbReference>
<dbReference type="SFLD" id="SFLDS00003">
    <property type="entry name" value="Haloacid_Dehalogenase"/>
    <property type="match status" value="1"/>
</dbReference>
<keyword evidence="2 4" id="KW-0378">Hydrolase</keyword>
<dbReference type="GO" id="GO:0005829">
    <property type="term" value="C:cytosol"/>
    <property type="evidence" value="ECO:0007669"/>
    <property type="project" value="TreeGrafter"/>
</dbReference>
<evidence type="ECO:0000313" key="4">
    <source>
        <dbReference type="EMBL" id="VFU13097.1"/>
    </source>
</evidence>
<dbReference type="PANTHER" id="PTHR10000:SF8">
    <property type="entry name" value="HAD SUPERFAMILY HYDROLASE-LIKE, TYPE 3"/>
    <property type="match status" value="1"/>
</dbReference>
<dbReference type="SUPFAM" id="SSF56784">
    <property type="entry name" value="HAD-like"/>
    <property type="match status" value="1"/>
</dbReference>